<protein>
    <recommendedName>
        <fullName evidence="3">Band 7 domain-containing protein</fullName>
    </recommendedName>
</protein>
<accession>A0AAE0C2J9</accession>
<keyword evidence="2" id="KW-0812">Transmembrane</keyword>
<evidence type="ECO:0000256" key="2">
    <source>
        <dbReference type="SAM" id="Phobius"/>
    </source>
</evidence>
<reference evidence="4 5" key="1">
    <citation type="journal article" date="2015" name="Genome Biol. Evol.">
        <title>Comparative Genomics of a Bacterivorous Green Alga Reveals Evolutionary Causalities and Consequences of Phago-Mixotrophic Mode of Nutrition.</title>
        <authorList>
            <person name="Burns J.A."/>
            <person name="Paasch A."/>
            <person name="Narechania A."/>
            <person name="Kim E."/>
        </authorList>
    </citation>
    <scope>NUCLEOTIDE SEQUENCE [LARGE SCALE GENOMIC DNA]</scope>
    <source>
        <strain evidence="4 5">PLY_AMNH</strain>
    </source>
</reference>
<keyword evidence="1" id="KW-0175">Coiled coil</keyword>
<name>A0AAE0C2J9_9CHLO</name>
<dbReference type="AlphaFoldDB" id="A0AAE0C2J9"/>
<feature type="coiled-coil region" evidence="1">
    <location>
        <begin position="225"/>
        <end position="263"/>
    </location>
</feature>
<dbReference type="SUPFAM" id="SSF117892">
    <property type="entry name" value="Band 7/SPFH domain"/>
    <property type="match status" value="1"/>
</dbReference>
<dbReference type="InterPro" id="IPR036013">
    <property type="entry name" value="Band_7/SPFH_dom_sf"/>
</dbReference>
<dbReference type="EMBL" id="LGRX02029664">
    <property type="protein sequence ID" value="KAK3246588.1"/>
    <property type="molecule type" value="Genomic_DNA"/>
</dbReference>
<dbReference type="Pfam" id="PF01145">
    <property type="entry name" value="Band_7"/>
    <property type="match status" value="1"/>
</dbReference>
<comment type="caution">
    <text evidence="4">The sequence shown here is derived from an EMBL/GenBank/DDBJ whole genome shotgun (WGS) entry which is preliminary data.</text>
</comment>
<feature type="transmembrane region" description="Helical" evidence="2">
    <location>
        <begin position="6"/>
        <end position="27"/>
    </location>
</feature>
<evidence type="ECO:0000313" key="5">
    <source>
        <dbReference type="Proteomes" id="UP001190700"/>
    </source>
</evidence>
<dbReference type="Proteomes" id="UP001190700">
    <property type="component" value="Unassembled WGS sequence"/>
</dbReference>
<organism evidence="4 5">
    <name type="scientific">Cymbomonas tetramitiformis</name>
    <dbReference type="NCBI Taxonomy" id="36881"/>
    <lineage>
        <taxon>Eukaryota</taxon>
        <taxon>Viridiplantae</taxon>
        <taxon>Chlorophyta</taxon>
        <taxon>Pyramimonadophyceae</taxon>
        <taxon>Pyramimonadales</taxon>
        <taxon>Pyramimonadaceae</taxon>
        <taxon>Cymbomonas</taxon>
    </lineage>
</organism>
<evidence type="ECO:0000313" key="4">
    <source>
        <dbReference type="EMBL" id="KAK3246588.1"/>
    </source>
</evidence>
<sequence>MCDDLGGGQVAAISVCVSILVIAASLIGTSIQQLSSEEYGLMYDVNARDLENEVREGGLHNGPPGFRFVKFPSTYISTDIPEESTSDEDSAENARNGICVSRDGLRVTIAVSYQYQIEKDSLITVVQKYRTRDRWSDLVNAAAVSAVQTGCSLYNISSFQTQRAQIQNSMFDELKKMIEGNSTANAEGLYARAIELQLREVNLPYEYSRAVSDKQSASEDISLAINQRQQALTVAETELQSAVEEAKRINDTAQNEAEILIEQATIEAQGIQVDFEADTDVYLALKSNLNLTTEGLLSFVASDVIAATDEPQVRLSEPALTTYREEL</sequence>
<dbReference type="InterPro" id="IPR001107">
    <property type="entry name" value="Band_7"/>
</dbReference>
<feature type="domain" description="Band 7" evidence="3">
    <location>
        <begin position="36"/>
        <end position="238"/>
    </location>
</feature>
<evidence type="ECO:0000256" key="1">
    <source>
        <dbReference type="SAM" id="Coils"/>
    </source>
</evidence>
<gene>
    <name evidence="4" type="ORF">CYMTET_43881</name>
</gene>
<keyword evidence="5" id="KW-1185">Reference proteome</keyword>
<keyword evidence="2" id="KW-0472">Membrane</keyword>
<keyword evidence="2" id="KW-1133">Transmembrane helix</keyword>
<evidence type="ECO:0000259" key="3">
    <source>
        <dbReference type="Pfam" id="PF01145"/>
    </source>
</evidence>
<proteinExistence type="predicted"/>
<dbReference type="Gene3D" id="3.30.479.30">
    <property type="entry name" value="Band 7 domain"/>
    <property type="match status" value="1"/>
</dbReference>